<evidence type="ECO:0000256" key="3">
    <source>
        <dbReference type="ARBA" id="ARBA00023098"/>
    </source>
</evidence>
<name>A0A1N6E2A8_9FLAO</name>
<dbReference type="RefSeq" id="WP_074233095.1">
    <property type="nucleotide sequence ID" value="NZ_FSRK01000001.1"/>
</dbReference>
<reference evidence="5" key="1">
    <citation type="submission" date="2016-11" db="EMBL/GenBank/DDBJ databases">
        <authorList>
            <person name="Varghese N."/>
            <person name="Submissions S."/>
        </authorList>
    </citation>
    <scope>NUCLEOTIDE SEQUENCE [LARGE SCALE GENOMIC DNA]</scope>
    <source>
        <strain evidence="5">DSM 27623</strain>
    </source>
</reference>
<dbReference type="STRING" id="1416779.SAMN05444409_0234"/>
<dbReference type="GO" id="GO:0006633">
    <property type="term" value="P:fatty acid biosynthetic process"/>
    <property type="evidence" value="ECO:0007669"/>
    <property type="project" value="InterPro"/>
</dbReference>
<dbReference type="OrthoDB" id="8442777at2"/>
<dbReference type="EMBL" id="FSRK01000001">
    <property type="protein sequence ID" value="SIN77149.1"/>
    <property type="molecule type" value="Genomic_DNA"/>
</dbReference>
<dbReference type="GO" id="GO:0008770">
    <property type="term" value="F:[acyl-carrier-protein] phosphodiesterase activity"/>
    <property type="evidence" value="ECO:0007669"/>
    <property type="project" value="InterPro"/>
</dbReference>
<keyword evidence="3" id="KW-0443">Lipid metabolism</keyword>
<dbReference type="PANTHER" id="PTHR38764:SF1">
    <property type="entry name" value="ACYL CARRIER PROTEIN PHOSPHODIESTERASE"/>
    <property type="match status" value="1"/>
</dbReference>
<dbReference type="InterPro" id="IPR007431">
    <property type="entry name" value="ACP_PD"/>
</dbReference>
<gene>
    <name evidence="4" type="ORF">SAMN05444409_0234</name>
</gene>
<keyword evidence="5" id="KW-1185">Reference proteome</keyword>
<dbReference type="Proteomes" id="UP000185207">
    <property type="component" value="Unassembled WGS sequence"/>
</dbReference>
<accession>A0A1N6E2A8</accession>
<protein>
    <submittedName>
        <fullName evidence="4">Acyl carrier protein phosphodiesterase</fullName>
    </submittedName>
</protein>
<sequence>MNYLAHSILSFTDQQLVGNMIADFIKNNERENFPLEIQEGIKLHRAIDTFTDSHPAVSEAKKIFSPLVRLYSGAFVDVAFDYFTAHLYTEKELKVHSQKVYNILWKNEIWLPENYKKMLIRMEQDDWLTNYRTDQGIKFSMLNVLNKAKYLDKDIPVFDAFLKSKEELQFHFDRFFPDILAECDTNFNPTS</sequence>
<evidence type="ECO:0000256" key="1">
    <source>
        <dbReference type="ARBA" id="ARBA00022516"/>
    </source>
</evidence>
<keyword evidence="1" id="KW-0444">Lipid biosynthesis</keyword>
<dbReference type="AlphaFoldDB" id="A0A1N6E2A8"/>
<evidence type="ECO:0000313" key="5">
    <source>
        <dbReference type="Proteomes" id="UP000185207"/>
    </source>
</evidence>
<proteinExistence type="predicted"/>
<keyword evidence="2" id="KW-0378">Hydrolase</keyword>
<evidence type="ECO:0000256" key="2">
    <source>
        <dbReference type="ARBA" id="ARBA00022801"/>
    </source>
</evidence>
<evidence type="ECO:0000313" key="4">
    <source>
        <dbReference type="EMBL" id="SIN77149.1"/>
    </source>
</evidence>
<organism evidence="4 5">
    <name type="scientific">Epilithonimonas zeae</name>
    <dbReference type="NCBI Taxonomy" id="1416779"/>
    <lineage>
        <taxon>Bacteria</taxon>
        <taxon>Pseudomonadati</taxon>
        <taxon>Bacteroidota</taxon>
        <taxon>Flavobacteriia</taxon>
        <taxon>Flavobacteriales</taxon>
        <taxon>Weeksellaceae</taxon>
        <taxon>Chryseobacterium group</taxon>
        <taxon>Epilithonimonas</taxon>
    </lineage>
</organism>
<dbReference type="Pfam" id="PF04336">
    <property type="entry name" value="ACP_PD"/>
    <property type="match status" value="1"/>
</dbReference>
<dbReference type="PANTHER" id="PTHR38764">
    <property type="entry name" value="ACYL CARRIER PROTEIN PHOSPHODIESTERASE"/>
    <property type="match status" value="1"/>
</dbReference>